<evidence type="ECO:0000256" key="8">
    <source>
        <dbReference type="ARBA" id="ARBA00023136"/>
    </source>
</evidence>
<protein>
    <submittedName>
        <fullName evidence="12">BCSC C-terminal domain-containing protein</fullName>
    </submittedName>
</protein>
<evidence type="ECO:0000256" key="2">
    <source>
        <dbReference type="ARBA" id="ARBA00005186"/>
    </source>
</evidence>
<evidence type="ECO:0000256" key="9">
    <source>
        <dbReference type="ARBA" id="ARBA00023237"/>
    </source>
</evidence>
<evidence type="ECO:0000256" key="7">
    <source>
        <dbReference type="ARBA" id="ARBA00022916"/>
    </source>
</evidence>
<evidence type="ECO:0000256" key="4">
    <source>
        <dbReference type="ARBA" id="ARBA00022729"/>
    </source>
</evidence>
<dbReference type="Pfam" id="PF14559">
    <property type="entry name" value="TPR_19"/>
    <property type="match status" value="3"/>
</dbReference>
<keyword evidence="13" id="KW-1185">Reference proteome</keyword>
<evidence type="ECO:0000256" key="6">
    <source>
        <dbReference type="ARBA" id="ARBA00022803"/>
    </source>
</evidence>
<organism evidence="12 13">
    <name type="scientific">Roseomonas marmotae</name>
    <dbReference type="NCBI Taxonomy" id="2768161"/>
    <lineage>
        <taxon>Bacteria</taxon>
        <taxon>Pseudomonadati</taxon>
        <taxon>Pseudomonadota</taxon>
        <taxon>Alphaproteobacteria</taxon>
        <taxon>Acetobacterales</taxon>
        <taxon>Roseomonadaceae</taxon>
        <taxon>Roseomonas</taxon>
    </lineage>
</organism>
<accession>A0ABS3KG22</accession>
<sequence length="1434" mass="152243">MTQASQQRASVPPAETSGCGRGAPVLGAVLGSLILGGTAVAQAPVPDPAPSTAASTAATPAGPASAVTTLAEQMEFWSAQNRPELAYAAAERLLAISPRDPDVLAGAAEIAIQLGRGGEAESHLAMLRRVAPNDPRIPLIERQRSFTEADRAALEEARALARSGRAAEAVARYRALFPNGAFPGGIAEEYYRALASIDFQNFREAVKALSAMVQRDPDNPRLQLTLAQIQTLRETTRFTGIETLTRLTRNPQVSAAARSAWRDALLWEGPSGELITAIEAYLAANPPDAQIQAKLQEARSSLPDAATQARLRGFDLLQNKKDVAAAEKEFQESLAQRPDEASALAGLGLVRLQQGRLQEARQLRDRAVAAAPDRRQELVNMFDRLGFADLAAGQVQQAERTFQETLAASPEDATALAGLGLVRVQQKKLEEGRELRDRAIALAPARTAEFASMFVGLAYSDMHAGQLAKAEQGFQMLLDVRPEDVDGLAGMAYLRQRQGRLAEARQLRDRALSQAGPRRAEVASMLSGIGGGGISAGPAPNSPSAQARQALGRGDLERADQLARRAAQGNAAEQVAAETILGQIALRRGDLNTAEGRFRAALARQPRLPEAAGGLYDVLLRQNRFAEAEALQRETGFNPAGGTGAQRAYALRDEASRSNDPAVALALLTQARDLDPKNPWARLDLVRLLRNQGRADAAAREEQDLAALGTPDASYAAALLAQEEQRHGEVITRLEAIPNRLRNADANRLLTQARQEQEIARLEGLARTLPRSDAMQRLIALASRPDPSGTMAPGVVRALGRLRQPEAAAQAARLALALNRNASVDARIQLAGALLSAQQVEEAEALTSNILLDGKLTEEQRRQILALSAGSAVVESGQLSAEGNQQAALARLQPALQQMPENASVNLALARVYLASNRPDEAQAIADAALARSPGSLEALAVAADAALARRDWQRADALLQEGRGRYPAEPQIMLLDARVARARGDQYRALRSLEGAGVRRHAQLQAAGGRGGDAALLAARLRSSASETPAGAEIADPVAAQIATELAAARQETATWVQGGVGLRTRSGESGLSELAEVTAPVEVSAAMPGIGGRVAARAEVATLSAGTINGSLNSMRQFGTNPLAGGSTAGMVSPSGRASGVALNVNYAYGDLKADVGTTPLGFRRSNVIGGIEYAPALTDRLRLRAVGERRALNDSVLSYAGLRDDRSGLTWGGVASSGGRAQLEYTIGDAVLYGGGGYATIDGHRVAGNSRFDLGGGIGWTVLRQPDQELMLGFDVRYAEYEKNLRYFTLGHGGYFSPQSYVAAVVQADWRKQIGDLRLRLGGALGWQNYHEDDSPVFPTDPALQGQLAFAAAGDGTLNSRYPSRDGSGAVGSLRAEAEYNITPQLRIGAYATYDRAGDWNQATGMVRLRYALEQPGPELTGFMLRNTALR</sequence>
<feature type="repeat" description="TPR" evidence="10">
    <location>
        <begin position="341"/>
        <end position="374"/>
    </location>
</feature>
<evidence type="ECO:0000313" key="13">
    <source>
        <dbReference type="Proteomes" id="UP001518990"/>
    </source>
</evidence>
<evidence type="ECO:0000256" key="5">
    <source>
        <dbReference type="ARBA" id="ARBA00022737"/>
    </source>
</evidence>
<reference evidence="12 13" key="1">
    <citation type="submission" date="2020-09" db="EMBL/GenBank/DDBJ databases">
        <title>Roseomonas.</title>
        <authorList>
            <person name="Zhu W."/>
        </authorList>
    </citation>
    <scope>NUCLEOTIDE SEQUENCE [LARGE SCALE GENOMIC DNA]</scope>
    <source>
        <strain evidence="12 13">1311</strain>
    </source>
</reference>
<comment type="pathway">
    <text evidence="2">Glycan metabolism; bacterial cellulose biosynthesis.</text>
</comment>
<dbReference type="PANTHER" id="PTHR12558:SF13">
    <property type="entry name" value="CELL DIVISION CYCLE PROTEIN 27 HOMOLOG"/>
    <property type="match status" value="1"/>
</dbReference>
<feature type="repeat" description="TPR" evidence="10">
    <location>
        <begin position="379"/>
        <end position="412"/>
    </location>
</feature>
<keyword evidence="7" id="KW-0135">Cellulose biosynthesis</keyword>
<dbReference type="SMART" id="SM00028">
    <property type="entry name" value="TPR"/>
    <property type="match status" value="9"/>
</dbReference>
<dbReference type="EMBL" id="JACTNF010000015">
    <property type="protein sequence ID" value="MBO1075917.1"/>
    <property type="molecule type" value="Genomic_DNA"/>
</dbReference>
<dbReference type="Gene3D" id="1.25.40.10">
    <property type="entry name" value="Tetratricopeptide repeat domain"/>
    <property type="match status" value="6"/>
</dbReference>
<comment type="similarity">
    <text evidence="3">Belongs to the AcsC/BcsC family.</text>
</comment>
<dbReference type="Proteomes" id="UP001518990">
    <property type="component" value="Unassembled WGS sequence"/>
</dbReference>
<keyword evidence="5" id="KW-0677">Repeat</keyword>
<proteinExistence type="inferred from homology"/>
<dbReference type="SUPFAM" id="SSF81901">
    <property type="entry name" value="HCP-like"/>
    <property type="match status" value="1"/>
</dbReference>
<dbReference type="Pfam" id="PF13432">
    <property type="entry name" value="TPR_16"/>
    <property type="match status" value="3"/>
</dbReference>
<dbReference type="InterPro" id="IPR008410">
    <property type="entry name" value="BCSC_C"/>
</dbReference>
<comment type="subcellular location">
    <subcellularLocation>
        <location evidence="1">Cell outer membrane</location>
        <topology evidence="1">Peripheral membrane protein</topology>
    </subcellularLocation>
</comment>
<evidence type="ECO:0000256" key="1">
    <source>
        <dbReference type="ARBA" id="ARBA00004339"/>
    </source>
</evidence>
<dbReference type="InterPro" id="IPR019734">
    <property type="entry name" value="TPR_rpt"/>
</dbReference>
<dbReference type="InterPro" id="IPR003921">
    <property type="entry name" value="Cell_synth_C"/>
</dbReference>
<evidence type="ECO:0000256" key="10">
    <source>
        <dbReference type="PROSITE-ProRule" id="PRU00339"/>
    </source>
</evidence>
<comment type="caution">
    <text evidence="12">The sequence shown here is derived from an EMBL/GenBank/DDBJ whole genome shotgun (WGS) entry which is preliminary data.</text>
</comment>
<dbReference type="RefSeq" id="WP_207448424.1">
    <property type="nucleotide sequence ID" value="NZ_CP061095.1"/>
</dbReference>
<dbReference type="Pfam" id="PF05420">
    <property type="entry name" value="BCSC_C"/>
    <property type="match status" value="1"/>
</dbReference>
<keyword evidence="8" id="KW-0472">Membrane</keyword>
<evidence type="ECO:0000256" key="3">
    <source>
        <dbReference type="ARBA" id="ARBA00005886"/>
    </source>
</evidence>
<dbReference type="PROSITE" id="PS50005">
    <property type="entry name" value="TPR"/>
    <property type="match status" value="2"/>
</dbReference>
<evidence type="ECO:0000259" key="11">
    <source>
        <dbReference type="Pfam" id="PF05420"/>
    </source>
</evidence>
<keyword evidence="4" id="KW-0732">Signal</keyword>
<name>A0ABS3KG22_9PROT</name>
<evidence type="ECO:0000313" key="12">
    <source>
        <dbReference type="EMBL" id="MBO1075917.1"/>
    </source>
</evidence>
<feature type="domain" description="Cellulose synthase operon C C-terminal" evidence="11">
    <location>
        <begin position="1074"/>
        <end position="1416"/>
    </location>
</feature>
<dbReference type="InterPro" id="IPR011990">
    <property type="entry name" value="TPR-like_helical_dom_sf"/>
</dbReference>
<keyword evidence="9" id="KW-0998">Cell outer membrane</keyword>
<dbReference type="SUPFAM" id="SSF48452">
    <property type="entry name" value="TPR-like"/>
    <property type="match status" value="3"/>
</dbReference>
<gene>
    <name evidence="12" type="ORF">IAI60_14965</name>
</gene>
<keyword evidence="6 10" id="KW-0802">TPR repeat</keyword>
<dbReference type="PANTHER" id="PTHR12558">
    <property type="entry name" value="CELL DIVISION CYCLE 16,23,27"/>
    <property type="match status" value="1"/>
</dbReference>
<dbReference type="PRINTS" id="PR01441">
    <property type="entry name" value="CELLSNTHASEC"/>
</dbReference>